<dbReference type="AlphaFoldDB" id="A0A165DL85"/>
<dbReference type="EMBL" id="KV426209">
    <property type="protein sequence ID" value="KZV84822.1"/>
    <property type="molecule type" value="Genomic_DNA"/>
</dbReference>
<protein>
    <submittedName>
        <fullName evidence="1">Uncharacterized protein</fullName>
    </submittedName>
</protein>
<accession>A0A165DL85</accession>
<proteinExistence type="predicted"/>
<dbReference type="Proteomes" id="UP000077266">
    <property type="component" value="Unassembled WGS sequence"/>
</dbReference>
<name>A0A165DL85_EXIGL</name>
<gene>
    <name evidence="1" type="ORF">EXIGLDRAFT_776134</name>
</gene>
<evidence type="ECO:0000313" key="1">
    <source>
        <dbReference type="EMBL" id="KZV84822.1"/>
    </source>
</evidence>
<sequence>MELLSRLLATRVADPLAPNRAQLLEGQKYPYSNTHRAIEKSFLAEFWNLISAYNTQHKNAIKDAHPFTCSLNADLSTSPHYQSTIHFFTVALISLTTLLSATAAPVANADGASVLLVKKNIAESGTSPEPIVAMLLAGSGVPNGKGAGDWWSGFD</sequence>
<evidence type="ECO:0000313" key="2">
    <source>
        <dbReference type="Proteomes" id="UP000077266"/>
    </source>
</evidence>
<reference evidence="1 2" key="1">
    <citation type="journal article" date="2016" name="Mol. Biol. Evol.">
        <title>Comparative Genomics of Early-Diverging Mushroom-Forming Fungi Provides Insights into the Origins of Lignocellulose Decay Capabilities.</title>
        <authorList>
            <person name="Nagy L.G."/>
            <person name="Riley R."/>
            <person name="Tritt A."/>
            <person name="Adam C."/>
            <person name="Daum C."/>
            <person name="Floudas D."/>
            <person name="Sun H."/>
            <person name="Yadav J.S."/>
            <person name="Pangilinan J."/>
            <person name="Larsson K.H."/>
            <person name="Matsuura K."/>
            <person name="Barry K."/>
            <person name="Labutti K."/>
            <person name="Kuo R."/>
            <person name="Ohm R.A."/>
            <person name="Bhattacharya S.S."/>
            <person name="Shirouzu T."/>
            <person name="Yoshinaga Y."/>
            <person name="Martin F.M."/>
            <person name="Grigoriev I.V."/>
            <person name="Hibbett D.S."/>
        </authorList>
    </citation>
    <scope>NUCLEOTIDE SEQUENCE [LARGE SCALE GENOMIC DNA]</scope>
    <source>
        <strain evidence="1 2">HHB12029</strain>
    </source>
</reference>
<organism evidence="1 2">
    <name type="scientific">Exidia glandulosa HHB12029</name>
    <dbReference type="NCBI Taxonomy" id="1314781"/>
    <lineage>
        <taxon>Eukaryota</taxon>
        <taxon>Fungi</taxon>
        <taxon>Dikarya</taxon>
        <taxon>Basidiomycota</taxon>
        <taxon>Agaricomycotina</taxon>
        <taxon>Agaricomycetes</taxon>
        <taxon>Auriculariales</taxon>
        <taxon>Exidiaceae</taxon>
        <taxon>Exidia</taxon>
    </lineage>
</organism>
<keyword evidence="2" id="KW-1185">Reference proteome</keyword>
<dbReference type="InParanoid" id="A0A165DL85"/>